<evidence type="ECO:0000256" key="1">
    <source>
        <dbReference type="SAM" id="MobiDB-lite"/>
    </source>
</evidence>
<proteinExistence type="predicted"/>
<dbReference type="GO" id="GO:0006355">
    <property type="term" value="P:regulation of DNA-templated transcription"/>
    <property type="evidence" value="ECO:0007669"/>
    <property type="project" value="InterPro"/>
</dbReference>
<protein>
    <submittedName>
        <fullName evidence="2">Uncharacterized protein</fullName>
    </submittedName>
</protein>
<feature type="region of interest" description="Disordered" evidence="1">
    <location>
        <begin position="1"/>
        <end position="25"/>
    </location>
</feature>
<feature type="region of interest" description="Disordered" evidence="1">
    <location>
        <begin position="39"/>
        <end position="62"/>
    </location>
</feature>
<evidence type="ECO:0000313" key="3">
    <source>
        <dbReference type="Proteomes" id="UP000245283"/>
    </source>
</evidence>
<dbReference type="SUPFAM" id="SSF47598">
    <property type="entry name" value="Ribbon-helix-helix"/>
    <property type="match status" value="1"/>
</dbReference>
<gene>
    <name evidence="2" type="ORF">DD236_06855</name>
</gene>
<evidence type="ECO:0000313" key="2">
    <source>
        <dbReference type="EMBL" id="PWF26563.1"/>
    </source>
</evidence>
<dbReference type="Proteomes" id="UP000245283">
    <property type="component" value="Unassembled WGS sequence"/>
</dbReference>
<comment type="caution">
    <text evidence="2">The sequence shown here is derived from an EMBL/GenBank/DDBJ whole genome shotgun (WGS) entry which is preliminary data.</text>
</comment>
<dbReference type="EMBL" id="QETB01000003">
    <property type="protein sequence ID" value="PWF26563.1"/>
    <property type="molecule type" value="Genomic_DNA"/>
</dbReference>
<organism evidence="2 3">
    <name type="scientific">Ancrocorticia populi</name>
    <dbReference type="NCBI Taxonomy" id="2175228"/>
    <lineage>
        <taxon>Bacteria</taxon>
        <taxon>Bacillati</taxon>
        <taxon>Actinomycetota</taxon>
        <taxon>Actinomycetes</taxon>
        <taxon>Actinomycetales</taxon>
        <taxon>Actinomycetaceae</taxon>
        <taxon>Ancrocorticia</taxon>
    </lineage>
</organism>
<reference evidence="3" key="1">
    <citation type="submission" date="2018-05" db="EMBL/GenBank/DDBJ databases">
        <authorList>
            <person name="Li Y."/>
        </authorList>
    </citation>
    <scope>NUCLEOTIDE SEQUENCE [LARGE SCALE GENOMIC DNA]</scope>
    <source>
        <strain evidence="3">sk1b4</strain>
    </source>
</reference>
<keyword evidence="3" id="KW-1185">Reference proteome</keyword>
<dbReference type="InterPro" id="IPR010985">
    <property type="entry name" value="Ribbon_hlx_hlx"/>
</dbReference>
<name>A0A2V1KAS4_9ACTO</name>
<accession>A0A2V1KAS4</accession>
<dbReference type="AlphaFoldDB" id="A0A2V1KAS4"/>
<sequence length="100" mass="11333">MEETMTKEFERFNPEEEHLTRDGERIDQDLIDTLSAIAEESGPPSGLIPGGKSLSGQGKHSPRIQVVLSEQVAEEVRERAEAEDMSVSRWVRRLVENEVR</sequence>